<feature type="compositionally biased region" description="Polar residues" evidence="1">
    <location>
        <begin position="1"/>
        <end position="13"/>
    </location>
</feature>
<keyword evidence="2" id="KW-1133">Transmembrane helix</keyword>
<evidence type="ECO:0000256" key="1">
    <source>
        <dbReference type="SAM" id="MobiDB-lite"/>
    </source>
</evidence>
<dbReference type="EMBL" id="CP108110">
    <property type="protein sequence ID" value="WUQ88124.1"/>
    <property type="molecule type" value="Genomic_DNA"/>
</dbReference>
<keyword evidence="4" id="KW-1185">Reference proteome</keyword>
<proteinExistence type="predicted"/>
<organism evidence="3 4">
    <name type="scientific">Kitasatospora purpeofusca</name>
    <dbReference type="NCBI Taxonomy" id="67352"/>
    <lineage>
        <taxon>Bacteria</taxon>
        <taxon>Bacillati</taxon>
        <taxon>Actinomycetota</taxon>
        <taxon>Actinomycetes</taxon>
        <taxon>Kitasatosporales</taxon>
        <taxon>Streptomycetaceae</taxon>
        <taxon>Kitasatospora</taxon>
    </lineage>
</organism>
<keyword evidence="2" id="KW-0812">Transmembrane</keyword>
<keyword evidence="2" id="KW-0472">Membrane</keyword>
<dbReference type="Proteomes" id="UP001432222">
    <property type="component" value="Chromosome"/>
</dbReference>
<accession>A0ABZ1UDG9</accession>
<reference evidence="3" key="1">
    <citation type="submission" date="2022-10" db="EMBL/GenBank/DDBJ databases">
        <title>The complete genomes of actinobacterial strains from the NBC collection.</title>
        <authorList>
            <person name="Joergensen T.S."/>
            <person name="Alvarez Arevalo M."/>
            <person name="Sterndorff E.B."/>
            <person name="Faurdal D."/>
            <person name="Vuksanovic O."/>
            <person name="Mourched A.-S."/>
            <person name="Charusanti P."/>
            <person name="Shaw S."/>
            <person name="Blin K."/>
            <person name="Weber T."/>
        </authorList>
    </citation>
    <scope>NUCLEOTIDE SEQUENCE</scope>
    <source>
        <strain evidence="3">NBC_00222</strain>
    </source>
</reference>
<dbReference type="RefSeq" id="WP_328958675.1">
    <property type="nucleotide sequence ID" value="NZ_CP108110.1"/>
</dbReference>
<feature type="region of interest" description="Disordered" evidence="1">
    <location>
        <begin position="1"/>
        <end position="33"/>
    </location>
</feature>
<evidence type="ECO:0000313" key="4">
    <source>
        <dbReference type="Proteomes" id="UP001432222"/>
    </source>
</evidence>
<evidence type="ECO:0000256" key="2">
    <source>
        <dbReference type="SAM" id="Phobius"/>
    </source>
</evidence>
<evidence type="ECO:0000313" key="3">
    <source>
        <dbReference type="EMBL" id="WUQ88124.1"/>
    </source>
</evidence>
<name>A0ABZ1UDG9_9ACTN</name>
<protein>
    <submittedName>
        <fullName evidence="3">Uncharacterized protein</fullName>
    </submittedName>
</protein>
<feature type="transmembrane region" description="Helical" evidence="2">
    <location>
        <begin position="61"/>
        <end position="83"/>
    </location>
</feature>
<sequence>MSIQADLASTTVRWSLGSGAPGGPSRPREGDEVMPFTCHRCRRTMSITVESLAKARLKKRVYIVVGWLLLLSLLVTVPMLVHLGGQTSDENDDSGAAVVGLLFLLSTLGFILGFTFAALGHKYQGVKKLRYIRPDGRGTVWVKGHRLF</sequence>
<gene>
    <name evidence="3" type="ORF">OHA16_37135</name>
</gene>
<feature type="transmembrane region" description="Helical" evidence="2">
    <location>
        <begin position="95"/>
        <end position="120"/>
    </location>
</feature>